<dbReference type="RefSeq" id="YP_009440956.1">
    <property type="nucleotide sequence ID" value="NC_036158.1"/>
</dbReference>
<feature type="chain" id="PRO_5007072373" evidence="1">
    <location>
        <begin position="22"/>
        <end position="134"/>
    </location>
</feature>
<dbReference type="AlphaFoldDB" id="A0A0X9RWD3"/>
<proteinExistence type="predicted"/>
<evidence type="ECO:0000256" key="1">
    <source>
        <dbReference type="SAM" id="SignalP"/>
    </source>
</evidence>
<feature type="signal peptide" evidence="1">
    <location>
        <begin position="1"/>
        <end position="21"/>
    </location>
</feature>
<sequence length="134" mass="14941">MKTILIIKLLITLSIIDYLKSSPNIEYSKLNIELVKHPGAGEPPLASRRRRAPPGLIQNKLEMLFPTFKISDLLYLVELILSETAEGNLNFKYNNKLLVQSLLDYVNNISLEITIEEDKLAPRAGTDPGGEPPG</sequence>
<geneLocation type="mitochondrion" evidence="2"/>
<reference evidence="2" key="1">
    <citation type="journal article" date="2016" name="Genome Announc.">
        <title>Complete Mitochondrial DNA Sequence of the Mucoralean Fungus Absidia glauca, a Model for Studying Host-Parasite Interactions.</title>
        <authorList>
            <person name="Ellenberger S."/>
            <person name="Burmester A."/>
            <person name="Wostemeyer J."/>
        </authorList>
    </citation>
    <scope>NUCLEOTIDE SEQUENCE</scope>
    <source>
        <strain evidence="2">CBS 101.48</strain>
    </source>
</reference>
<keyword evidence="2" id="KW-0496">Mitochondrion</keyword>
<dbReference type="GeneID" id="34829259"/>
<accession>A0A0X9RWD3</accession>
<keyword evidence="1" id="KW-0732">Signal</keyword>
<gene>
    <name evidence="2" type="primary">orf10</name>
</gene>
<protein>
    <submittedName>
        <fullName evidence="2">Uncharacterized protein</fullName>
    </submittedName>
</protein>
<name>A0A0X9RWD3_ABSGL</name>
<evidence type="ECO:0000313" key="2">
    <source>
        <dbReference type="EMBL" id="AMA21263.1"/>
    </source>
</evidence>
<dbReference type="EMBL" id="KU196782">
    <property type="protein sequence ID" value="AMA21263.1"/>
    <property type="molecule type" value="Genomic_DNA"/>
</dbReference>
<organism evidence="2">
    <name type="scientific">Absidia glauca</name>
    <name type="common">Pin mould</name>
    <dbReference type="NCBI Taxonomy" id="4829"/>
    <lineage>
        <taxon>Eukaryota</taxon>
        <taxon>Fungi</taxon>
        <taxon>Fungi incertae sedis</taxon>
        <taxon>Mucoromycota</taxon>
        <taxon>Mucoromycotina</taxon>
        <taxon>Mucoromycetes</taxon>
        <taxon>Mucorales</taxon>
        <taxon>Cunninghamellaceae</taxon>
        <taxon>Absidia</taxon>
    </lineage>
</organism>